<keyword evidence="5" id="KW-1185">Reference proteome</keyword>
<reference evidence="4 5" key="1">
    <citation type="submission" date="2020-08" db="EMBL/GenBank/DDBJ databases">
        <authorList>
            <person name="Mo P."/>
        </authorList>
    </citation>
    <scope>NUCLEOTIDE SEQUENCE [LARGE SCALE GENOMIC DNA]</scope>
    <source>
        <strain evidence="4 5">CGMCC 4.1532</strain>
    </source>
</reference>
<gene>
    <name evidence="4" type="ORF">H6H00_02285</name>
</gene>
<feature type="compositionally biased region" description="Low complexity" evidence="1">
    <location>
        <begin position="113"/>
        <end position="122"/>
    </location>
</feature>
<proteinExistence type="predicted"/>
<dbReference type="InterPro" id="IPR018649">
    <property type="entry name" value="SHOCT"/>
</dbReference>
<dbReference type="Proteomes" id="UP000515728">
    <property type="component" value="Chromosome"/>
</dbReference>
<feature type="compositionally biased region" description="Pro residues" evidence="1">
    <location>
        <begin position="124"/>
        <end position="143"/>
    </location>
</feature>
<organism evidence="4 5">
    <name type="scientific">Pseudonocardia petroleophila</name>
    <dbReference type="NCBI Taxonomy" id="37331"/>
    <lineage>
        <taxon>Bacteria</taxon>
        <taxon>Bacillati</taxon>
        <taxon>Actinomycetota</taxon>
        <taxon>Actinomycetes</taxon>
        <taxon>Pseudonocardiales</taxon>
        <taxon>Pseudonocardiaceae</taxon>
        <taxon>Pseudonocardia</taxon>
    </lineage>
</organism>
<evidence type="ECO:0000256" key="1">
    <source>
        <dbReference type="SAM" id="MobiDB-lite"/>
    </source>
</evidence>
<feature type="domain" description="YokE-like PH" evidence="3">
    <location>
        <begin position="20"/>
        <end position="107"/>
    </location>
</feature>
<dbReference type="InterPro" id="IPR039519">
    <property type="entry name" value="YokE-like_PH"/>
</dbReference>
<evidence type="ECO:0000313" key="5">
    <source>
        <dbReference type="Proteomes" id="UP000515728"/>
    </source>
</evidence>
<sequence>MANTVGAKREIRKLVEHLWEHETVDRMTAGFYGNGTGLIVLTDRRMFFLKDGWMSQKSEDFPLERISSIQWSSGVLLGTITVFASGNKAEIKNVNKVDGKEIVDLIRARLSGQAGPPQAGYGPPSGPPPARHRQPPPGPPPTSDPDVVFHQLRQLGELRDAGVVTPTEFEAKKAELLSRI</sequence>
<dbReference type="AlphaFoldDB" id="A0A7G7MR96"/>
<accession>A0A7G7MR96</accession>
<dbReference type="KEGG" id="ppel:H6H00_02285"/>
<dbReference type="Pfam" id="PF09851">
    <property type="entry name" value="SHOCT"/>
    <property type="match status" value="1"/>
</dbReference>
<evidence type="ECO:0000313" key="4">
    <source>
        <dbReference type="EMBL" id="QNG55307.1"/>
    </source>
</evidence>
<evidence type="ECO:0000259" key="3">
    <source>
        <dbReference type="Pfam" id="PF14470"/>
    </source>
</evidence>
<feature type="region of interest" description="Disordered" evidence="1">
    <location>
        <begin position="113"/>
        <end position="148"/>
    </location>
</feature>
<dbReference type="Pfam" id="PF14470">
    <property type="entry name" value="bPH_3"/>
    <property type="match status" value="1"/>
</dbReference>
<name>A0A7G7MR96_9PSEU</name>
<protein>
    <submittedName>
        <fullName evidence="4">PH domain-containing protein</fullName>
    </submittedName>
</protein>
<evidence type="ECO:0000259" key="2">
    <source>
        <dbReference type="Pfam" id="PF09851"/>
    </source>
</evidence>
<feature type="domain" description="SHOCT" evidence="2">
    <location>
        <begin position="151"/>
        <end position="177"/>
    </location>
</feature>
<dbReference type="EMBL" id="CP060131">
    <property type="protein sequence ID" value="QNG55307.1"/>
    <property type="molecule type" value="Genomic_DNA"/>
</dbReference>